<feature type="domain" description="DUF559" evidence="2">
    <location>
        <begin position="43"/>
        <end position="139"/>
    </location>
</feature>
<feature type="compositionally biased region" description="Low complexity" evidence="1">
    <location>
        <begin position="181"/>
        <end position="193"/>
    </location>
</feature>
<evidence type="ECO:0000313" key="3">
    <source>
        <dbReference type="EMBL" id="MFC6397246.1"/>
    </source>
</evidence>
<organism evidence="3 4">
    <name type="scientific">Luteococcus sanguinis</name>
    <dbReference type="NCBI Taxonomy" id="174038"/>
    <lineage>
        <taxon>Bacteria</taxon>
        <taxon>Bacillati</taxon>
        <taxon>Actinomycetota</taxon>
        <taxon>Actinomycetes</taxon>
        <taxon>Propionibacteriales</taxon>
        <taxon>Propionibacteriaceae</taxon>
        <taxon>Luteococcus</taxon>
    </lineage>
</organism>
<feature type="region of interest" description="Disordered" evidence="1">
    <location>
        <begin position="167"/>
        <end position="193"/>
    </location>
</feature>
<evidence type="ECO:0000313" key="4">
    <source>
        <dbReference type="Proteomes" id="UP001596266"/>
    </source>
</evidence>
<dbReference type="GO" id="GO:0004519">
    <property type="term" value="F:endonuclease activity"/>
    <property type="evidence" value="ECO:0007669"/>
    <property type="project" value="UniProtKB-KW"/>
</dbReference>
<dbReference type="Pfam" id="PF04480">
    <property type="entry name" value="DUF559"/>
    <property type="match status" value="1"/>
</dbReference>
<dbReference type="SUPFAM" id="SSF52980">
    <property type="entry name" value="Restriction endonuclease-like"/>
    <property type="match status" value="1"/>
</dbReference>
<sequence length="193" mass="21939">MDTLFHGLRTGAFTPADLRVTAEWARLETWRMTAARVRNNPWSVAELDFHDLLRGAGISRWKGNAPDWIGGRFYIGDLVFDNVKVVVEVDSWTHHGSREAIEHDWERHNAFESHGYRVLHFPPSRIRQDPRAVLNELCALLTSHNFRQDRQVSNFRSLPGTGLLSGGNFGGRGVVPRPRRQWPGPQDGLARPA</sequence>
<keyword evidence="3" id="KW-0378">Hydrolase</keyword>
<keyword evidence="3" id="KW-0540">Nuclease</keyword>
<dbReference type="RefSeq" id="WP_343886492.1">
    <property type="nucleotide sequence ID" value="NZ_BAAAKI010000016.1"/>
</dbReference>
<dbReference type="Gene3D" id="3.40.960.10">
    <property type="entry name" value="VSR Endonuclease"/>
    <property type="match status" value="1"/>
</dbReference>
<dbReference type="InterPro" id="IPR007569">
    <property type="entry name" value="DUF559"/>
</dbReference>
<dbReference type="EMBL" id="JBHSUA010000019">
    <property type="protein sequence ID" value="MFC6397246.1"/>
    <property type="molecule type" value="Genomic_DNA"/>
</dbReference>
<gene>
    <name evidence="3" type="ORF">ACFP57_09675</name>
</gene>
<dbReference type="InterPro" id="IPR011335">
    <property type="entry name" value="Restrct_endonuc-II-like"/>
</dbReference>
<evidence type="ECO:0000256" key="1">
    <source>
        <dbReference type="SAM" id="MobiDB-lite"/>
    </source>
</evidence>
<keyword evidence="4" id="KW-1185">Reference proteome</keyword>
<protein>
    <submittedName>
        <fullName evidence="3">Endonuclease domain-containing protein</fullName>
    </submittedName>
</protein>
<proteinExistence type="predicted"/>
<accession>A0ABW1X1N4</accession>
<comment type="caution">
    <text evidence="3">The sequence shown here is derived from an EMBL/GenBank/DDBJ whole genome shotgun (WGS) entry which is preliminary data.</text>
</comment>
<reference evidence="4" key="1">
    <citation type="journal article" date="2019" name="Int. J. Syst. Evol. Microbiol.">
        <title>The Global Catalogue of Microorganisms (GCM) 10K type strain sequencing project: providing services to taxonomists for standard genome sequencing and annotation.</title>
        <authorList>
            <consortium name="The Broad Institute Genomics Platform"/>
            <consortium name="The Broad Institute Genome Sequencing Center for Infectious Disease"/>
            <person name="Wu L."/>
            <person name="Ma J."/>
        </authorList>
    </citation>
    <scope>NUCLEOTIDE SEQUENCE [LARGE SCALE GENOMIC DNA]</scope>
    <source>
        <strain evidence="4">CGMCC 1.15277</strain>
    </source>
</reference>
<dbReference type="Proteomes" id="UP001596266">
    <property type="component" value="Unassembled WGS sequence"/>
</dbReference>
<keyword evidence="3" id="KW-0255">Endonuclease</keyword>
<name>A0ABW1X1N4_9ACTN</name>
<evidence type="ECO:0000259" key="2">
    <source>
        <dbReference type="Pfam" id="PF04480"/>
    </source>
</evidence>